<accession>A0A2T6BR94</accession>
<sequence length="88" mass="10124">MKKKKDLVDHSATLTKEQFEIAKTYVDTLNSFREEPIENLIYTIGDYNLVQLIGHGDPIKAAERHRDFLKEMYAGIIESLGKTSKMVH</sequence>
<evidence type="ECO:0000313" key="2">
    <source>
        <dbReference type="Proteomes" id="UP000244090"/>
    </source>
</evidence>
<proteinExistence type="predicted"/>
<reference evidence="1 2" key="1">
    <citation type="submission" date="2018-04" db="EMBL/GenBank/DDBJ databases">
        <title>Genomic Encyclopedia of Archaeal and Bacterial Type Strains, Phase II (KMG-II): from individual species to whole genera.</title>
        <authorList>
            <person name="Goeker M."/>
        </authorList>
    </citation>
    <scope>NUCLEOTIDE SEQUENCE [LARGE SCALE GENOMIC DNA]</scope>
    <source>
        <strain evidence="1 2">DSM 25731</strain>
    </source>
</reference>
<protein>
    <submittedName>
        <fullName evidence="1">Uncharacterized protein</fullName>
    </submittedName>
</protein>
<keyword evidence="2" id="KW-1185">Reference proteome</keyword>
<dbReference type="EMBL" id="QBKT01000013">
    <property type="protein sequence ID" value="PTX58572.1"/>
    <property type="molecule type" value="Genomic_DNA"/>
</dbReference>
<evidence type="ECO:0000313" key="1">
    <source>
        <dbReference type="EMBL" id="PTX58572.1"/>
    </source>
</evidence>
<dbReference type="Proteomes" id="UP000244090">
    <property type="component" value="Unassembled WGS sequence"/>
</dbReference>
<comment type="caution">
    <text evidence="1">The sequence shown here is derived from an EMBL/GenBank/DDBJ whole genome shotgun (WGS) entry which is preliminary data.</text>
</comment>
<organism evidence="1 2">
    <name type="scientific">Kordia periserrulae</name>
    <dbReference type="NCBI Taxonomy" id="701523"/>
    <lineage>
        <taxon>Bacteria</taxon>
        <taxon>Pseudomonadati</taxon>
        <taxon>Bacteroidota</taxon>
        <taxon>Flavobacteriia</taxon>
        <taxon>Flavobacteriales</taxon>
        <taxon>Flavobacteriaceae</taxon>
        <taxon>Kordia</taxon>
    </lineage>
</organism>
<name>A0A2T6BR94_9FLAO</name>
<gene>
    <name evidence="1" type="ORF">C8N46_11363</name>
</gene>
<dbReference type="AlphaFoldDB" id="A0A2T6BR94"/>
<dbReference type="RefSeq" id="WP_108116757.1">
    <property type="nucleotide sequence ID" value="NZ_QBKT01000013.1"/>
</dbReference>